<feature type="region of interest" description="Disordered" evidence="8">
    <location>
        <begin position="1"/>
        <end position="33"/>
    </location>
</feature>
<evidence type="ECO:0000256" key="7">
    <source>
        <dbReference type="ARBA" id="ARBA00035112"/>
    </source>
</evidence>
<dbReference type="InterPro" id="IPR021765">
    <property type="entry name" value="UstYa-like"/>
</dbReference>
<sequence>MSTSERYEKDDRESLENEDSRGLLSEEGQRIKKQPRSSRCSRLLLPIIVGVLALTNIASLAIILRRKPCLPGPVYPKLKGVNPNYHWVQFQATITKQSQYVAKPSPEVDALWDDLGVGLDELLISTRFGWEADISPDHITLELEPGDPQFVVSVEAFHQMHCLNLLRKSLFTNVDYYRGLGSEEFFNDGHLLSMHINHCLDMLRERLMCTADAGLMPYYWVLKNESVSDFKRDHHCRDYSSLLAWGKRAKRLPEGTTLVGMEPPEGAFILSEYP</sequence>
<keyword evidence="3 9" id="KW-1133">Transmembrane helix</keyword>
<evidence type="ECO:0000256" key="5">
    <source>
        <dbReference type="ARBA" id="ARBA00023136"/>
    </source>
</evidence>
<accession>A0AAJ0BHG8</accession>
<evidence type="ECO:0000256" key="6">
    <source>
        <dbReference type="ARBA" id="ARBA00023180"/>
    </source>
</evidence>
<feature type="compositionally biased region" description="Basic and acidic residues" evidence="8">
    <location>
        <begin position="1"/>
        <end position="21"/>
    </location>
</feature>
<evidence type="ECO:0000256" key="2">
    <source>
        <dbReference type="ARBA" id="ARBA00022692"/>
    </source>
</evidence>
<keyword evidence="6" id="KW-0325">Glycoprotein</keyword>
<comment type="subcellular location">
    <subcellularLocation>
        <location evidence="1">Membrane</location>
        <topology evidence="1">Single-pass membrane protein</topology>
    </subcellularLocation>
</comment>
<comment type="similarity">
    <text evidence="7">Belongs to the ustYa family.</text>
</comment>
<dbReference type="Pfam" id="PF11807">
    <property type="entry name" value="UstYa"/>
    <property type="match status" value="1"/>
</dbReference>
<dbReference type="Proteomes" id="UP001239445">
    <property type="component" value="Unassembled WGS sequence"/>
</dbReference>
<evidence type="ECO:0008006" key="12">
    <source>
        <dbReference type="Google" id="ProtNLM"/>
    </source>
</evidence>
<dbReference type="PANTHER" id="PTHR33365">
    <property type="entry name" value="YALI0B05434P"/>
    <property type="match status" value="1"/>
</dbReference>
<dbReference type="EMBL" id="MU839829">
    <property type="protein sequence ID" value="KAK1757990.1"/>
    <property type="molecule type" value="Genomic_DNA"/>
</dbReference>
<dbReference type="GO" id="GO:0016020">
    <property type="term" value="C:membrane"/>
    <property type="evidence" value="ECO:0007669"/>
    <property type="project" value="UniProtKB-SubCell"/>
</dbReference>
<dbReference type="AlphaFoldDB" id="A0AAJ0BHG8"/>
<dbReference type="PANTHER" id="PTHR33365:SF13">
    <property type="entry name" value="TAT PATHWAY SIGNAL SEQUENCE"/>
    <property type="match status" value="1"/>
</dbReference>
<evidence type="ECO:0000313" key="11">
    <source>
        <dbReference type="Proteomes" id="UP001239445"/>
    </source>
</evidence>
<evidence type="ECO:0000256" key="1">
    <source>
        <dbReference type="ARBA" id="ARBA00004167"/>
    </source>
</evidence>
<evidence type="ECO:0000256" key="9">
    <source>
        <dbReference type="SAM" id="Phobius"/>
    </source>
</evidence>
<dbReference type="GO" id="GO:0043386">
    <property type="term" value="P:mycotoxin biosynthetic process"/>
    <property type="evidence" value="ECO:0007669"/>
    <property type="project" value="InterPro"/>
</dbReference>
<proteinExistence type="inferred from homology"/>
<evidence type="ECO:0000256" key="4">
    <source>
        <dbReference type="ARBA" id="ARBA00023026"/>
    </source>
</evidence>
<protein>
    <recommendedName>
        <fullName evidence="12">Tat pathway signal sequence</fullName>
    </recommendedName>
</protein>
<evidence type="ECO:0000256" key="8">
    <source>
        <dbReference type="SAM" id="MobiDB-lite"/>
    </source>
</evidence>
<keyword evidence="2 9" id="KW-0812">Transmembrane</keyword>
<organism evidence="10 11">
    <name type="scientific">Echria macrotheca</name>
    <dbReference type="NCBI Taxonomy" id="438768"/>
    <lineage>
        <taxon>Eukaryota</taxon>
        <taxon>Fungi</taxon>
        <taxon>Dikarya</taxon>
        <taxon>Ascomycota</taxon>
        <taxon>Pezizomycotina</taxon>
        <taxon>Sordariomycetes</taxon>
        <taxon>Sordariomycetidae</taxon>
        <taxon>Sordariales</taxon>
        <taxon>Schizotheciaceae</taxon>
        <taxon>Echria</taxon>
    </lineage>
</organism>
<feature type="transmembrane region" description="Helical" evidence="9">
    <location>
        <begin position="43"/>
        <end position="64"/>
    </location>
</feature>
<name>A0AAJ0BHG8_9PEZI</name>
<keyword evidence="4" id="KW-0843">Virulence</keyword>
<comment type="caution">
    <text evidence="10">The sequence shown here is derived from an EMBL/GenBank/DDBJ whole genome shotgun (WGS) entry which is preliminary data.</text>
</comment>
<keyword evidence="5 9" id="KW-0472">Membrane</keyword>
<reference evidence="10" key="1">
    <citation type="submission" date="2023-06" db="EMBL/GenBank/DDBJ databases">
        <title>Genome-scale phylogeny and comparative genomics of the fungal order Sordariales.</title>
        <authorList>
            <consortium name="Lawrence Berkeley National Laboratory"/>
            <person name="Hensen N."/>
            <person name="Bonometti L."/>
            <person name="Westerberg I."/>
            <person name="Brannstrom I.O."/>
            <person name="Guillou S."/>
            <person name="Cros-Aarteil S."/>
            <person name="Calhoun S."/>
            <person name="Haridas S."/>
            <person name="Kuo A."/>
            <person name="Mondo S."/>
            <person name="Pangilinan J."/>
            <person name="Riley R."/>
            <person name="Labutti K."/>
            <person name="Andreopoulos B."/>
            <person name="Lipzen A."/>
            <person name="Chen C."/>
            <person name="Yanf M."/>
            <person name="Daum C."/>
            <person name="Ng V."/>
            <person name="Clum A."/>
            <person name="Steindorff A."/>
            <person name="Ohm R."/>
            <person name="Martin F."/>
            <person name="Silar P."/>
            <person name="Natvig D."/>
            <person name="Lalanne C."/>
            <person name="Gautier V."/>
            <person name="Ament-Velasquez S.L."/>
            <person name="Kruys A."/>
            <person name="Hutchinson M.I."/>
            <person name="Powell A.J."/>
            <person name="Barry K."/>
            <person name="Miller A.N."/>
            <person name="Grigoriev I.V."/>
            <person name="Debuchy R."/>
            <person name="Gladieux P."/>
            <person name="Thoren M.H."/>
            <person name="Johannesson H."/>
        </authorList>
    </citation>
    <scope>NUCLEOTIDE SEQUENCE</scope>
    <source>
        <strain evidence="10">PSN4</strain>
    </source>
</reference>
<gene>
    <name evidence="10" type="ORF">QBC47DRAFT_398892</name>
</gene>
<evidence type="ECO:0000313" key="10">
    <source>
        <dbReference type="EMBL" id="KAK1757990.1"/>
    </source>
</evidence>
<keyword evidence="11" id="KW-1185">Reference proteome</keyword>
<evidence type="ECO:0000256" key="3">
    <source>
        <dbReference type="ARBA" id="ARBA00022989"/>
    </source>
</evidence>